<dbReference type="PANTHER" id="PTHR35848">
    <property type="entry name" value="OXALATE-BINDING PROTEIN"/>
    <property type="match status" value="1"/>
</dbReference>
<evidence type="ECO:0000259" key="2">
    <source>
        <dbReference type="Pfam" id="PF07883"/>
    </source>
</evidence>
<dbReference type="CDD" id="cd02208">
    <property type="entry name" value="cupin_RmlC-like"/>
    <property type="match status" value="1"/>
</dbReference>
<dbReference type="Gene3D" id="2.60.120.10">
    <property type="entry name" value="Jelly Rolls"/>
    <property type="match status" value="1"/>
</dbReference>
<evidence type="ECO:0000256" key="1">
    <source>
        <dbReference type="ARBA" id="ARBA00022723"/>
    </source>
</evidence>
<dbReference type="PANTHER" id="PTHR35848:SF9">
    <property type="entry name" value="SLL1358 PROTEIN"/>
    <property type="match status" value="1"/>
</dbReference>
<dbReference type="OrthoDB" id="190812at2157"/>
<dbReference type="EMBL" id="BMPG01000001">
    <property type="protein sequence ID" value="GGL51869.1"/>
    <property type="molecule type" value="Genomic_DNA"/>
</dbReference>
<protein>
    <submittedName>
        <fullName evidence="3">Cupin</fullName>
    </submittedName>
</protein>
<dbReference type="InterPro" id="IPR013096">
    <property type="entry name" value="Cupin_2"/>
</dbReference>
<keyword evidence="1" id="KW-0479">Metal-binding</keyword>
<sequence length="153" mass="15887">MEKTAVDDAADASVTDANRYSLTEALGTEDVSLAFYSLDPGEGFSGGMHAHLDQEEVFYVQSGTAVFERLDGDDVSVGAGEIVRFAPGEYQHGFVPEDADEGVEALALGAPNPSTEVRVPSSCGECGHDALAVRFGDDGMSLECPECGSSGSS</sequence>
<accession>A0A830FJ14</accession>
<dbReference type="InterPro" id="IPR011051">
    <property type="entry name" value="RmlC_Cupin_sf"/>
</dbReference>
<dbReference type="Pfam" id="PF07883">
    <property type="entry name" value="Cupin_2"/>
    <property type="match status" value="1"/>
</dbReference>
<dbReference type="InterPro" id="IPR014710">
    <property type="entry name" value="RmlC-like_jellyroll"/>
</dbReference>
<dbReference type="Proteomes" id="UP000607197">
    <property type="component" value="Unassembled WGS sequence"/>
</dbReference>
<keyword evidence="4" id="KW-1185">Reference proteome</keyword>
<dbReference type="RefSeq" id="WP_188976004.1">
    <property type="nucleotide sequence ID" value="NZ_BMPG01000001.1"/>
</dbReference>
<proteinExistence type="predicted"/>
<gene>
    <name evidence="3" type="ORF">GCM10009039_07630</name>
</gene>
<dbReference type="AlphaFoldDB" id="A0A830FJ14"/>
<dbReference type="InterPro" id="IPR051610">
    <property type="entry name" value="GPI/OXD"/>
</dbReference>
<reference evidence="3" key="2">
    <citation type="submission" date="2020-09" db="EMBL/GenBank/DDBJ databases">
        <authorList>
            <person name="Sun Q."/>
            <person name="Ohkuma M."/>
        </authorList>
    </citation>
    <scope>NUCLEOTIDE SEQUENCE</scope>
    <source>
        <strain evidence="3">JCM 19596</strain>
    </source>
</reference>
<comment type="caution">
    <text evidence="3">The sequence shown here is derived from an EMBL/GenBank/DDBJ whole genome shotgun (WGS) entry which is preliminary data.</text>
</comment>
<organism evidence="3 4">
    <name type="scientific">Halocalculus aciditolerans</name>
    <dbReference type="NCBI Taxonomy" id="1383812"/>
    <lineage>
        <taxon>Archaea</taxon>
        <taxon>Methanobacteriati</taxon>
        <taxon>Methanobacteriota</taxon>
        <taxon>Stenosarchaea group</taxon>
        <taxon>Halobacteria</taxon>
        <taxon>Halobacteriales</taxon>
        <taxon>Halobacteriaceae</taxon>
        <taxon>Halocalculus</taxon>
    </lineage>
</organism>
<name>A0A830FJ14_9EURY</name>
<feature type="domain" description="Cupin type-2" evidence="2">
    <location>
        <begin position="36"/>
        <end position="95"/>
    </location>
</feature>
<reference evidence="3" key="1">
    <citation type="journal article" date="2014" name="Int. J. Syst. Evol. Microbiol.">
        <title>Complete genome sequence of Corynebacterium casei LMG S-19264T (=DSM 44701T), isolated from a smear-ripened cheese.</title>
        <authorList>
            <consortium name="US DOE Joint Genome Institute (JGI-PGF)"/>
            <person name="Walter F."/>
            <person name="Albersmeier A."/>
            <person name="Kalinowski J."/>
            <person name="Ruckert C."/>
        </authorList>
    </citation>
    <scope>NUCLEOTIDE SEQUENCE</scope>
    <source>
        <strain evidence="3">JCM 19596</strain>
    </source>
</reference>
<evidence type="ECO:0000313" key="3">
    <source>
        <dbReference type="EMBL" id="GGL51869.1"/>
    </source>
</evidence>
<dbReference type="GO" id="GO:0046872">
    <property type="term" value="F:metal ion binding"/>
    <property type="evidence" value="ECO:0007669"/>
    <property type="project" value="UniProtKB-KW"/>
</dbReference>
<dbReference type="SUPFAM" id="SSF51182">
    <property type="entry name" value="RmlC-like cupins"/>
    <property type="match status" value="1"/>
</dbReference>
<evidence type="ECO:0000313" key="4">
    <source>
        <dbReference type="Proteomes" id="UP000607197"/>
    </source>
</evidence>